<keyword evidence="1" id="KW-0143">Chaperone</keyword>
<evidence type="ECO:0000313" key="5">
    <source>
        <dbReference type="Proteomes" id="UP000231901"/>
    </source>
</evidence>
<dbReference type="GeneID" id="66564163"/>
<reference evidence="5" key="1">
    <citation type="journal article" date="2018" name="Genome Announc.">
        <title>Complete genome sequence of a Dickeya fangzhongdai type strain causing bleeding canker of pear tree trunks.</title>
        <authorList>
            <person name="Zhao Y."/>
            <person name="Tian Y."/>
            <person name="Li X."/>
            <person name="Hu B."/>
        </authorList>
    </citation>
    <scope>NUCLEOTIDE SEQUENCE [LARGE SCALE GENOMIC DNA]</scope>
    <source>
        <strain evidence="5">DSM 101947</strain>
    </source>
</reference>
<accession>A0A2K8QLB2</accession>
<keyword evidence="2" id="KW-0472">Membrane</keyword>
<dbReference type="InterPro" id="IPR036869">
    <property type="entry name" value="J_dom_sf"/>
</dbReference>
<dbReference type="Gene3D" id="1.10.287.110">
    <property type="entry name" value="DnaJ domain"/>
    <property type="match status" value="1"/>
</dbReference>
<dbReference type="CDD" id="cd06257">
    <property type="entry name" value="DnaJ"/>
    <property type="match status" value="1"/>
</dbReference>
<dbReference type="PROSITE" id="PS50076">
    <property type="entry name" value="DNAJ_2"/>
    <property type="match status" value="1"/>
</dbReference>
<sequence>MDNLCWQLLGIEPTQDMDAIRQAYRQTLPQFHPETDPEGFKRLRQAYDAACRLAQHPGEPQADEQAPAEADAPADNRFEFDADTEPLRAAFEQLLSDPAARVQPIGWERFIHTLDQFGMTVVERARWPLLKRLYREPCLSASCAGLLAERLRWRQRLNELPQELAGEMDEYLDFLARGDWFDFSSLAGLNLPAQLETIFFLQQCRELFWNRPGFMLKTVLSDAAVIVWPDCPALMHQLARWYSLAEVPQPLLRDYCLEQLAAQPQDSEWLRLSAHHCALTGDEPQAFELWRRLYLLNRHGQAEQWLIDWCARRQPEWLPLLIQSFNSAVAPSLDGVSLEDSLQRFFQPEQTVQMMARWGDAAQLPLSSRAADYVQWKLGAWKPQIIYAHLVRNHGDTLQDQCYWHACMLTFGNERLLQDILDQPIPDESLPALVMYGLRAQAEQRLQWLATSSVIQAFTAWLAAPSDAVLPAEFDDTDSVVWNQVYSWLMQWRRLPPGPLRKLTEHAECNRMLEPVKDWLAFLASVWDIVLPEQERVSARDEFRHAMLLTLMVAYPRENLSWLRHLEIPSLPESHPAYALYRLYRQLDAVEPDDAMRQLSTWLVLSDGLHYNCWMRLPVSVEDYLRQDGHSYIVAASQFYTSEPGWRETVAQSPLVYQIIFHAIYCYLGSDRQAEKHREWLQQLAGKTPELEQIANAVLERQSDELQQALKPLDDDKRIGLIGRMIDQFHQNEAYLPDNDEQALLDDCLRHAHDDVTLRLVAKILQQYADERESRFKRHDASRGRFWQFWRMNERIDRAGFFAQNWIGALVLYTGGNMLLEHSPHKNLVIIALLLLNLFSAARRRFNDMGSNSPSLSAFCVVLLPIFVFLPLCLNGSKRWNRFGPPKITSE</sequence>
<evidence type="ECO:0000259" key="3">
    <source>
        <dbReference type="PROSITE" id="PS50076"/>
    </source>
</evidence>
<dbReference type="EMBL" id="CP025003">
    <property type="protein sequence ID" value="ATZ93818.1"/>
    <property type="molecule type" value="Genomic_DNA"/>
</dbReference>
<name>A0A2K8QLB2_9GAMM</name>
<dbReference type="AlphaFoldDB" id="A0A2K8QLB2"/>
<feature type="transmembrane region" description="Helical" evidence="2">
    <location>
        <begin position="855"/>
        <end position="874"/>
    </location>
</feature>
<protein>
    <submittedName>
        <fullName evidence="4">Molecular chaperone DnaJ</fullName>
    </submittedName>
</protein>
<dbReference type="SMART" id="SM00271">
    <property type="entry name" value="DnaJ"/>
    <property type="match status" value="1"/>
</dbReference>
<gene>
    <name evidence="4" type="ORF">CVE23_07395</name>
</gene>
<dbReference type="SUPFAM" id="SSF46565">
    <property type="entry name" value="Chaperone J-domain"/>
    <property type="match status" value="1"/>
</dbReference>
<dbReference type="Proteomes" id="UP000231901">
    <property type="component" value="Chromosome"/>
</dbReference>
<dbReference type="RefSeq" id="WP_100849198.1">
    <property type="nucleotide sequence ID" value="NZ_BMJF01000010.1"/>
</dbReference>
<evidence type="ECO:0000256" key="2">
    <source>
        <dbReference type="SAM" id="Phobius"/>
    </source>
</evidence>
<feature type="transmembrane region" description="Helical" evidence="2">
    <location>
        <begin position="827"/>
        <end position="843"/>
    </location>
</feature>
<organism evidence="4 5">
    <name type="scientific">Dickeya fangzhongdai</name>
    <dbReference type="NCBI Taxonomy" id="1778540"/>
    <lineage>
        <taxon>Bacteria</taxon>
        <taxon>Pseudomonadati</taxon>
        <taxon>Pseudomonadota</taxon>
        <taxon>Gammaproteobacteria</taxon>
        <taxon>Enterobacterales</taxon>
        <taxon>Pectobacteriaceae</taxon>
        <taxon>Dickeya</taxon>
    </lineage>
</organism>
<feature type="domain" description="J" evidence="3">
    <location>
        <begin position="4"/>
        <end position="66"/>
    </location>
</feature>
<proteinExistence type="predicted"/>
<dbReference type="KEGG" id="dfn:CVE23_07395"/>
<evidence type="ECO:0000256" key="1">
    <source>
        <dbReference type="ARBA" id="ARBA00023186"/>
    </source>
</evidence>
<keyword evidence="2" id="KW-0812">Transmembrane</keyword>
<keyword evidence="2" id="KW-1133">Transmembrane helix</keyword>
<dbReference type="InterPro" id="IPR001623">
    <property type="entry name" value="DnaJ_domain"/>
</dbReference>
<feature type="transmembrane region" description="Helical" evidence="2">
    <location>
        <begin position="801"/>
        <end position="820"/>
    </location>
</feature>
<evidence type="ECO:0000313" key="4">
    <source>
        <dbReference type="EMBL" id="ATZ93818.1"/>
    </source>
</evidence>
<keyword evidence="5" id="KW-1185">Reference proteome</keyword>